<reference evidence="3" key="1">
    <citation type="submission" date="2020-08" db="EMBL/GenBank/DDBJ databases">
        <title>Genome public.</title>
        <authorList>
            <person name="Liu C."/>
            <person name="Sun Q."/>
        </authorList>
    </citation>
    <scope>NUCLEOTIDE SEQUENCE</scope>
    <source>
        <strain evidence="3">NSJ-53</strain>
    </source>
</reference>
<protein>
    <submittedName>
        <fullName evidence="3">Tautomerase family protein</fullName>
    </submittedName>
</protein>
<evidence type="ECO:0000313" key="3">
    <source>
        <dbReference type="EMBL" id="MBC8532304.1"/>
    </source>
</evidence>
<dbReference type="GO" id="GO:0016853">
    <property type="term" value="F:isomerase activity"/>
    <property type="evidence" value="ECO:0007669"/>
    <property type="project" value="UniProtKB-KW"/>
</dbReference>
<dbReference type="RefSeq" id="WP_249317416.1">
    <property type="nucleotide sequence ID" value="NZ_JACRSR010000006.1"/>
</dbReference>
<dbReference type="InterPro" id="IPR014347">
    <property type="entry name" value="Tautomerase/MIF_sf"/>
</dbReference>
<comment type="caution">
    <text evidence="3">The sequence shown here is derived from an EMBL/GenBank/DDBJ whole genome shotgun (WGS) entry which is preliminary data.</text>
</comment>
<dbReference type="Pfam" id="PF01361">
    <property type="entry name" value="Tautomerase"/>
    <property type="match status" value="1"/>
</dbReference>
<dbReference type="AlphaFoldDB" id="A0A926D7J7"/>
<proteinExistence type="predicted"/>
<dbReference type="SUPFAM" id="SSF55331">
    <property type="entry name" value="Tautomerase/MIF"/>
    <property type="match status" value="1"/>
</dbReference>
<evidence type="ECO:0000256" key="1">
    <source>
        <dbReference type="ARBA" id="ARBA00023235"/>
    </source>
</evidence>
<name>A0A926D7J7_9FIRM</name>
<feature type="domain" description="4-oxalocrotonate tautomerase-like" evidence="2">
    <location>
        <begin position="2"/>
        <end position="60"/>
    </location>
</feature>
<dbReference type="Gene3D" id="3.30.429.10">
    <property type="entry name" value="Macrophage Migration Inhibitory Factor"/>
    <property type="match status" value="1"/>
</dbReference>
<organism evidence="3 4">
    <name type="scientific">Gehongia tenuis</name>
    <dbReference type="NCBI Taxonomy" id="2763655"/>
    <lineage>
        <taxon>Bacteria</taxon>
        <taxon>Bacillati</taxon>
        <taxon>Bacillota</taxon>
        <taxon>Clostridia</taxon>
        <taxon>Christensenellales</taxon>
        <taxon>Christensenellaceae</taxon>
        <taxon>Gehongia</taxon>
    </lineage>
</organism>
<keyword evidence="4" id="KW-1185">Reference proteome</keyword>
<dbReference type="Proteomes" id="UP000623172">
    <property type="component" value="Unassembled WGS sequence"/>
</dbReference>
<dbReference type="InterPro" id="IPR004370">
    <property type="entry name" value="4-OT-like_dom"/>
</dbReference>
<evidence type="ECO:0000313" key="4">
    <source>
        <dbReference type="Proteomes" id="UP000623172"/>
    </source>
</evidence>
<evidence type="ECO:0000259" key="2">
    <source>
        <dbReference type="Pfam" id="PF01361"/>
    </source>
</evidence>
<gene>
    <name evidence="3" type="ORF">H8696_10655</name>
</gene>
<dbReference type="NCBIfam" id="NF041920">
    <property type="entry name" value="DmpI"/>
    <property type="match status" value="1"/>
</dbReference>
<dbReference type="EMBL" id="JACRSR010000006">
    <property type="protein sequence ID" value="MBC8532304.1"/>
    <property type="molecule type" value="Genomic_DNA"/>
</dbReference>
<sequence length="64" mass="7036">MPVITMEAAKLTKEQKRTLAKEFTETAARVTGLPEAGVYVFIKENELDNVGVGGQLISDRNKEV</sequence>
<keyword evidence="1" id="KW-0413">Isomerase</keyword>
<accession>A0A926D7J7</accession>